<gene>
    <name evidence="4" type="primary">sufD</name>
    <name evidence="4" type="ORF">G7082_00300</name>
</gene>
<dbReference type="Pfam" id="PF01458">
    <property type="entry name" value="SUFBD_core"/>
    <property type="match status" value="1"/>
</dbReference>
<evidence type="ECO:0000259" key="3">
    <source>
        <dbReference type="Pfam" id="PF19295"/>
    </source>
</evidence>
<feature type="domain" description="SUF system FeS cluster assembly SufBD N-terminal" evidence="3">
    <location>
        <begin position="98"/>
        <end position="160"/>
    </location>
</feature>
<dbReference type="Proteomes" id="UP000501747">
    <property type="component" value="Chromosome"/>
</dbReference>
<dbReference type="SUPFAM" id="SSF101960">
    <property type="entry name" value="Stabilizer of iron transporter SufD"/>
    <property type="match status" value="1"/>
</dbReference>
<dbReference type="PANTHER" id="PTHR30508:SF1">
    <property type="entry name" value="UPF0051 PROTEIN ABCI8, CHLOROPLASTIC-RELATED"/>
    <property type="match status" value="1"/>
</dbReference>
<keyword evidence="5" id="KW-1185">Reference proteome</keyword>
<evidence type="ECO:0000313" key="4">
    <source>
        <dbReference type="EMBL" id="QIL47075.1"/>
    </source>
</evidence>
<evidence type="ECO:0000313" key="5">
    <source>
        <dbReference type="Proteomes" id="UP000501747"/>
    </source>
</evidence>
<dbReference type="RefSeq" id="WP_166033187.1">
    <property type="nucleotide sequence ID" value="NZ_CP049887.1"/>
</dbReference>
<dbReference type="AlphaFoldDB" id="A0A6G8AQ66"/>
<proteinExistence type="inferred from homology"/>
<dbReference type="EMBL" id="CP049887">
    <property type="protein sequence ID" value="QIL47075.1"/>
    <property type="molecule type" value="Genomic_DNA"/>
</dbReference>
<dbReference type="InterPro" id="IPR045595">
    <property type="entry name" value="SufBD_N"/>
</dbReference>
<comment type="similarity">
    <text evidence="1">Belongs to the iron-sulfur cluster assembly SufBD family.</text>
</comment>
<dbReference type="InterPro" id="IPR055346">
    <property type="entry name" value="Fe-S_cluster_assembly_SufBD"/>
</dbReference>
<dbReference type="PANTHER" id="PTHR30508">
    <property type="entry name" value="FES CLUSTER ASSEMBLY PROTEIN SUF"/>
    <property type="match status" value="1"/>
</dbReference>
<dbReference type="KEGG" id="vhy:G7082_00300"/>
<organism evidence="4 5">
    <name type="scientific">Vagococcus hydrophili</name>
    <dbReference type="NCBI Taxonomy" id="2714947"/>
    <lineage>
        <taxon>Bacteria</taxon>
        <taxon>Bacillati</taxon>
        <taxon>Bacillota</taxon>
        <taxon>Bacilli</taxon>
        <taxon>Lactobacillales</taxon>
        <taxon>Enterococcaceae</taxon>
        <taxon>Vagococcus</taxon>
    </lineage>
</organism>
<evidence type="ECO:0000256" key="1">
    <source>
        <dbReference type="ARBA" id="ARBA00043967"/>
    </source>
</evidence>
<evidence type="ECO:0000259" key="2">
    <source>
        <dbReference type="Pfam" id="PF01458"/>
    </source>
</evidence>
<feature type="domain" description="SUF system FeS cluster assembly SufBD core" evidence="2">
    <location>
        <begin position="171"/>
        <end position="402"/>
    </location>
</feature>
<name>A0A6G8AQ66_9ENTE</name>
<dbReference type="Pfam" id="PF19295">
    <property type="entry name" value="SufBD_N"/>
    <property type="match status" value="1"/>
</dbReference>
<dbReference type="InterPro" id="IPR000825">
    <property type="entry name" value="SUF_FeS_clus_asmbl_SufBD_core"/>
</dbReference>
<protein>
    <submittedName>
        <fullName evidence="4">Fe-S cluster assembly protein SufD</fullName>
    </submittedName>
</protein>
<sequence length="429" mass="47969">MKNFNIEDYLDDITLFSASQEEPQWMLDLRLKAAKQLTELELPNIERVKIHRWPLMNVGNLNEEILGNPVMPSFDEMEDNPMIIQGRTTTLYEQMPVELSEQGVIFTDIFTAMKEHSELVEKYFMTKAVPMNEDKLTAFHAAMLNGGVFLYVPKNVVVKDTFESLFFQNMEDNSAWIKHVLIVAEENSEITYLERLQSEGETSEKLSANMVVEVIAKPGSKVKFAAIDRLGKDVTTYMNRRGYIMRDASLDWALGIMNDGDVIADFDSDLVGEGSHSEVKVVAISSGRQTQGIDTRVTNKASHSIGNILQHGVIRDRGTLTFNGIGHILKGAKGADAQQESRVLMLSDKARGDANPILLIDEFEVTAGHAASAGRLDPDELYYLMSRGLPQKEAERLVTRGFLGSVITAIPVKSVREELVKVIDRKLAD</sequence>
<reference evidence="4 5" key="1">
    <citation type="submission" date="2020-03" db="EMBL/GenBank/DDBJ databases">
        <title>Vagococcus sp. nov., isolated from beetles.</title>
        <authorList>
            <person name="Hyun D.-W."/>
            <person name="Bae J.-W."/>
        </authorList>
    </citation>
    <scope>NUCLEOTIDE SEQUENCE [LARGE SCALE GENOMIC DNA]</scope>
    <source>
        <strain evidence="4 5">HDW17B</strain>
    </source>
</reference>
<accession>A0A6G8AQ66</accession>
<dbReference type="InterPro" id="IPR037284">
    <property type="entry name" value="SUF_FeS_clus_asmbl_SufBD_sf"/>
</dbReference>
<dbReference type="InterPro" id="IPR011542">
    <property type="entry name" value="SUF_FeS_clus_asmbl_SufD"/>
</dbReference>
<dbReference type="GO" id="GO:0016226">
    <property type="term" value="P:iron-sulfur cluster assembly"/>
    <property type="evidence" value="ECO:0007669"/>
    <property type="project" value="InterPro"/>
</dbReference>
<dbReference type="NCBIfam" id="TIGR01981">
    <property type="entry name" value="sufD"/>
    <property type="match status" value="1"/>
</dbReference>